<dbReference type="Pfam" id="PF01590">
    <property type="entry name" value="GAF"/>
    <property type="match status" value="1"/>
</dbReference>
<feature type="domain" description="PAS" evidence="6">
    <location>
        <begin position="1461"/>
        <end position="1497"/>
    </location>
</feature>
<dbReference type="SUPFAM" id="SSF55781">
    <property type="entry name" value="GAF domain-like"/>
    <property type="match status" value="1"/>
</dbReference>
<dbReference type="Pfam" id="PF02518">
    <property type="entry name" value="HATPase_c"/>
    <property type="match status" value="1"/>
</dbReference>
<dbReference type="InterPro" id="IPR029016">
    <property type="entry name" value="GAF-like_dom_sf"/>
</dbReference>
<dbReference type="PROSITE" id="PS50109">
    <property type="entry name" value="HIS_KIN"/>
    <property type="match status" value="1"/>
</dbReference>
<dbReference type="InterPro" id="IPR005467">
    <property type="entry name" value="His_kinase_dom"/>
</dbReference>
<dbReference type="InterPro" id="IPR003018">
    <property type="entry name" value="GAF"/>
</dbReference>
<dbReference type="InterPro" id="IPR004358">
    <property type="entry name" value="Sig_transdc_His_kin-like_C"/>
</dbReference>
<dbReference type="Gene3D" id="3.40.50.300">
    <property type="entry name" value="P-loop containing nucleotide triphosphate hydrolases"/>
    <property type="match status" value="1"/>
</dbReference>
<dbReference type="CDD" id="cd00075">
    <property type="entry name" value="HATPase"/>
    <property type="match status" value="1"/>
</dbReference>
<dbReference type="SUPFAM" id="SSF56112">
    <property type="entry name" value="Protein kinase-like (PK-like)"/>
    <property type="match status" value="1"/>
</dbReference>
<feature type="domain" description="PAC" evidence="7">
    <location>
        <begin position="1532"/>
        <end position="1583"/>
    </location>
</feature>
<evidence type="ECO:0000313" key="8">
    <source>
        <dbReference type="EMBL" id="MDC0742792.1"/>
    </source>
</evidence>
<dbReference type="PRINTS" id="PR00344">
    <property type="entry name" value="BCTRLSENSOR"/>
</dbReference>
<dbReference type="SMART" id="SM00065">
    <property type="entry name" value="GAF"/>
    <property type="match status" value="1"/>
</dbReference>
<dbReference type="InterPro" id="IPR011009">
    <property type="entry name" value="Kinase-like_dom_sf"/>
</dbReference>
<keyword evidence="9" id="KW-1185">Reference proteome</keyword>
<comment type="catalytic activity">
    <reaction evidence="1">
        <text>ATP + protein L-histidine = ADP + protein N-phospho-L-histidine.</text>
        <dbReference type="EC" id="2.7.13.3"/>
    </reaction>
</comment>
<keyword evidence="3" id="KW-0597">Phosphoprotein</keyword>
<dbReference type="PROSITE" id="PS50112">
    <property type="entry name" value="PAS"/>
    <property type="match status" value="1"/>
</dbReference>
<feature type="domain" description="Protein kinase" evidence="4">
    <location>
        <begin position="1"/>
        <end position="266"/>
    </location>
</feature>
<dbReference type="Gene3D" id="1.10.510.10">
    <property type="entry name" value="Transferase(Phosphotransferase) domain 1"/>
    <property type="match status" value="1"/>
</dbReference>
<gene>
    <name evidence="8" type="ORF">POL67_15685</name>
</gene>
<dbReference type="SUPFAM" id="SSF55785">
    <property type="entry name" value="PYP-like sensor domain (PAS domain)"/>
    <property type="match status" value="1"/>
</dbReference>
<dbReference type="InterPro" id="IPR027417">
    <property type="entry name" value="P-loop_NTPase"/>
</dbReference>
<reference evidence="8 9" key="1">
    <citation type="submission" date="2022-11" db="EMBL/GenBank/DDBJ databases">
        <title>Minimal conservation of predation-associated metabolite biosynthetic gene clusters underscores biosynthetic potential of Myxococcota including descriptions for ten novel species: Archangium lansinium sp. nov., Myxococcus landrumus sp. nov., Nannocystis bai.</title>
        <authorList>
            <person name="Ahearne A."/>
            <person name="Stevens C."/>
            <person name="Dowd S."/>
        </authorList>
    </citation>
    <scope>NUCLEOTIDE SEQUENCE [LARGE SCALE GENOMIC DNA]</scope>
    <source>
        <strain evidence="8 9">RJM3</strain>
    </source>
</reference>
<dbReference type="InterPro" id="IPR013656">
    <property type="entry name" value="PAS_4"/>
</dbReference>
<dbReference type="Proteomes" id="UP001221411">
    <property type="component" value="Unassembled WGS sequence"/>
</dbReference>
<evidence type="ECO:0000259" key="6">
    <source>
        <dbReference type="PROSITE" id="PS50112"/>
    </source>
</evidence>
<dbReference type="InterPro" id="IPR041664">
    <property type="entry name" value="AAA_16"/>
</dbReference>
<dbReference type="InterPro" id="IPR000700">
    <property type="entry name" value="PAS-assoc_C"/>
</dbReference>
<dbReference type="Pfam" id="PF00069">
    <property type="entry name" value="Pkinase"/>
    <property type="match status" value="1"/>
</dbReference>
<dbReference type="InterPro" id="IPR000014">
    <property type="entry name" value="PAS"/>
</dbReference>
<dbReference type="InterPro" id="IPR036890">
    <property type="entry name" value="HATPase_C_sf"/>
</dbReference>
<dbReference type="PROSITE" id="PS00109">
    <property type="entry name" value="PROTEIN_KINASE_TYR"/>
    <property type="match status" value="1"/>
</dbReference>
<name>A0ABT5EN41_9BACT</name>
<dbReference type="PROSITE" id="PS50113">
    <property type="entry name" value="PAC"/>
    <property type="match status" value="1"/>
</dbReference>
<dbReference type="CDD" id="cd00082">
    <property type="entry name" value="HisKA"/>
    <property type="match status" value="1"/>
</dbReference>
<dbReference type="InterPro" id="IPR036097">
    <property type="entry name" value="HisK_dim/P_sf"/>
</dbReference>
<dbReference type="PANTHER" id="PTHR43642">
    <property type="entry name" value="HYBRID SIGNAL TRANSDUCTION HISTIDINE KINASE G"/>
    <property type="match status" value="1"/>
</dbReference>
<evidence type="ECO:0000259" key="7">
    <source>
        <dbReference type="PROSITE" id="PS50113"/>
    </source>
</evidence>
<dbReference type="Pfam" id="PF08448">
    <property type="entry name" value="PAS_4"/>
    <property type="match status" value="1"/>
</dbReference>
<evidence type="ECO:0000259" key="5">
    <source>
        <dbReference type="PROSITE" id="PS50109"/>
    </source>
</evidence>
<sequence>MEVLGGYTVIDTVRVSDRFILQRATQEEGNRPVLLKYPASKHPSPETLRQLEHERAVARDLDSGLVLHPLALARWADRTVLVFEDFRGVPLRRLLGVPMDVGRFLRIAVKTAEALAGLHEHHVIHKDIRPDNILVDVETGQVRLTDLGIASLLPREYQEADRVSSIEGSLPYLSPEQTGRMNRAIDHRTDLYSLGITFYEMLTGHLPFHAADLLEWVHCHIAFSPRPPHEIVPRIPEPLSALVQTLLSKVAEDRYQTARGLAHDLAICLARWDATGAILPFPRGRADVSEQFHLPQKLYGRDHEIRTLLARFEQVVEAGEPELVLVSGYSGIGKSSLVRELDMPVATARGSFLAGKFEETQRDVPYATVVRAFVQLIRRVLTESEEKIASWRARLSAALGPNAQILVDLIPELELVLGEQPAVAALPFTEEKSRFYMVFRRFLSTFTAEGRPLLLFLDDLQWADAGSLALIQEILTHPDTKHLLLIGAYRDNEVTPAHPLSLVISAIRAAGARVHPIVLAPLTSEDVHRIVADTLQCDVARARPLGALVEAKTGNNPFFVLQFLAALHERGLLSFDREARAWTWNLASIRAAPFTDNVVDLMAAKVERLLPETRALVVQAACLGCEVDMGTLAAATRRSMSDLDGALWGALHGGLMSRVGDTYRFLHDRVREAAYLLIPEDQRPATHLAIGRTLFDATPPEEVEARVFEIVHQYNFGGALLDDPEERARLARLDLLAGRRARTSTAYESAAGYLATGVRMLGPDPFGAPHALAYDLHFELATCTFLRGDLTGAAEQLSALAPHATNRREEAAIRRLEVDLYTSLDDLDEAVARGLCGLALFGIVIPAHPTRAEVEHEHERVFSLLGDRPIEGLIDLPEMTDPEIAAAQDILAVLFAPALNTDPNLSLLVYGSMVHQSLRHGNSDASALAYAYFGMSLGPAFGRYREGYRFGKLGYDLMERRRSTAYKAKISAIFGDNTLFWTHHLEACLPYLDTAFCAALETGDVTFACYCCNRIVVDRLLLGHPLDQVFEEAERRLSFTRRAHFDASTQVILDIQHLVDSLRGRATPNGGAPDEADRDAVMDQYPWAVVTCWHYIMQLAARVFAGDFRGAVDAATRARALLWSTVAHVQEPEFWFYGALALAGHHDDATAADRPAILATLREHERKLAAWAEACPENFGHKHALCVAERARLEDRPLDAMRAYDDAARAARRHGYIQNEALANELAARFYLNRGFETSGGAYLREARNGYAEWGAHAKVAELERRHPCAFDDGPAPLAAAIVARPEELDLMAVLRTSQAISTEIDLARLLETLMRALVQRAGAQRGLLLLVRDDELRIEAEASSGPAGVRVNVAARSPTASAVPASIVTYVRRSRETVILDDAAQPSLFSRDPYLASHGPRSLLCLPIVQQAHVIGVLYLENDLAPGAFTRERLMVVELLASQAAISLQNAILFDALHRSEAQLRAIVDNTTALISVKDLEGRHLLVNRRLAEVLGRDDAIGRTNEELFPADLAESLSKNDRKVLESMAPLEVEEHVPLPDGLHTHLSMKVPLRDATGATYGVCGVSTDITQRAEAEKERERLLREAQEALRIRDEFLNIASHELNTPLTPLRLQVQLLRRRLEDPALAANPKLQGLPRLLEIANHSVERLEKLVGELLDVVRIGAGKLSLALEDVDLATLAREAIDGLQHQVTVAGCTVELVASEPVVGRWDRFRIEQVFINLLTNAIKYGMGKPITVGARRVGPRAEFWVEDRGMGIPKDDQARIFERFERAVSSRSFGGLGLGLYIARQIVEAHGGTIRVHSEPGHGATFTVELPGG</sequence>
<dbReference type="InterPro" id="IPR003661">
    <property type="entry name" value="HisK_dim/P_dom"/>
</dbReference>
<protein>
    <recommendedName>
        <fullName evidence="2">histidine kinase</fullName>
        <ecNumber evidence="2">2.7.13.3</ecNumber>
    </recommendedName>
</protein>
<dbReference type="InterPro" id="IPR035965">
    <property type="entry name" value="PAS-like_dom_sf"/>
</dbReference>
<dbReference type="InterPro" id="IPR053159">
    <property type="entry name" value="Hybrid_Histidine_Kinase"/>
</dbReference>
<evidence type="ECO:0000256" key="1">
    <source>
        <dbReference type="ARBA" id="ARBA00000085"/>
    </source>
</evidence>
<dbReference type="RefSeq" id="WP_271918167.1">
    <property type="nucleotide sequence ID" value="NZ_JAQNDO010000001.1"/>
</dbReference>
<dbReference type="Pfam" id="PF00512">
    <property type="entry name" value="HisKA"/>
    <property type="match status" value="1"/>
</dbReference>
<dbReference type="Gene3D" id="3.30.565.10">
    <property type="entry name" value="Histidine kinase-like ATPase, C-terminal domain"/>
    <property type="match status" value="1"/>
</dbReference>
<dbReference type="SMART" id="SM00387">
    <property type="entry name" value="HATPase_c"/>
    <property type="match status" value="1"/>
</dbReference>
<dbReference type="EMBL" id="JAQNDO010000001">
    <property type="protein sequence ID" value="MDC0742792.1"/>
    <property type="molecule type" value="Genomic_DNA"/>
</dbReference>
<accession>A0ABT5EN41</accession>
<dbReference type="CDD" id="cd14014">
    <property type="entry name" value="STKc_PknB_like"/>
    <property type="match status" value="1"/>
</dbReference>
<dbReference type="InterPro" id="IPR000719">
    <property type="entry name" value="Prot_kinase_dom"/>
</dbReference>
<organism evidence="8 9">
    <name type="scientific">Polyangium mundeleinium</name>
    <dbReference type="NCBI Taxonomy" id="2995306"/>
    <lineage>
        <taxon>Bacteria</taxon>
        <taxon>Pseudomonadati</taxon>
        <taxon>Myxococcota</taxon>
        <taxon>Polyangia</taxon>
        <taxon>Polyangiales</taxon>
        <taxon>Polyangiaceae</taxon>
        <taxon>Polyangium</taxon>
    </lineage>
</organism>
<evidence type="ECO:0000256" key="3">
    <source>
        <dbReference type="ARBA" id="ARBA00022553"/>
    </source>
</evidence>
<dbReference type="SMART" id="SM00091">
    <property type="entry name" value="PAS"/>
    <property type="match status" value="2"/>
</dbReference>
<dbReference type="SUPFAM" id="SSF52540">
    <property type="entry name" value="P-loop containing nucleoside triphosphate hydrolases"/>
    <property type="match status" value="1"/>
</dbReference>
<proteinExistence type="predicted"/>
<dbReference type="EC" id="2.7.13.3" evidence="2"/>
<dbReference type="SUPFAM" id="SSF55874">
    <property type="entry name" value="ATPase domain of HSP90 chaperone/DNA topoisomerase II/histidine kinase"/>
    <property type="match status" value="1"/>
</dbReference>
<dbReference type="Gene3D" id="3.30.450.20">
    <property type="entry name" value="PAS domain"/>
    <property type="match status" value="1"/>
</dbReference>
<evidence type="ECO:0000313" key="9">
    <source>
        <dbReference type="Proteomes" id="UP001221411"/>
    </source>
</evidence>
<dbReference type="PANTHER" id="PTHR43642:SF1">
    <property type="entry name" value="HYBRID SIGNAL TRANSDUCTION HISTIDINE KINASE G"/>
    <property type="match status" value="1"/>
</dbReference>
<evidence type="ECO:0000256" key="2">
    <source>
        <dbReference type="ARBA" id="ARBA00012438"/>
    </source>
</evidence>
<dbReference type="InterPro" id="IPR003594">
    <property type="entry name" value="HATPase_dom"/>
</dbReference>
<dbReference type="SUPFAM" id="SSF47384">
    <property type="entry name" value="Homodimeric domain of signal transducing histidine kinase"/>
    <property type="match status" value="1"/>
</dbReference>
<dbReference type="InterPro" id="IPR008266">
    <property type="entry name" value="Tyr_kinase_AS"/>
</dbReference>
<dbReference type="PROSITE" id="PS50011">
    <property type="entry name" value="PROTEIN_KINASE_DOM"/>
    <property type="match status" value="1"/>
</dbReference>
<evidence type="ECO:0000259" key="4">
    <source>
        <dbReference type="PROSITE" id="PS50011"/>
    </source>
</evidence>
<dbReference type="Pfam" id="PF13191">
    <property type="entry name" value="AAA_16"/>
    <property type="match status" value="1"/>
</dbReference>
<dbReference type="NCBIfam" id="TIGR00229">
    <property type="entry name" value="sensory_box"/>
    <property type="match status" value="1"/>
</dbReference>
<comment type="caution">
    <text evidence="8">The sequence shown here is derived from an EMBL/GenBank/DDBJ whole genome shotgun (WGS) entry which is preliminary data.</text>
</comment>
<dbReference type="Gene3D" id="1.10.287.130">
    <property type="match status" value="1"/>
</dbReference>
<dbReference type="Gene3D" id="3.30.450.40">
    <property type="match status" value="1"/>
</dbReference>
<feature type="domain" description="Histidine kinase" evidence="5">
    <location>
        <begin position="1601"/>
        <end position="1821"/>
    </location>
</feature>
<dbReference type="SMART" id="SM00388">
    <property type="entry name" value="HisKA"/>
    <property type="match status" value="1"/>
</dbReference>